<feature type="transmembrane region" description="Helical" evidence="1">
    <location>
        <begin position="38"/>
        <end position="58"/>
    </location>
</feature>
<keyword evidence="3" id="KW-1185">Reference proteome</keyword>
<evidence type="ECO:0000313" key="3">
    <source>
        <dbReference type="Proteomes" id="UP000198287"/>
    </source>
</evidence>
<dbReference type="Proteomes" id="UP000198287">
    <property type="component" value="Unassembled WGS sequence"/>
</dbReference>
<evidence type="ECO:0000313" key="2">
    <source>
        <dbReference type="EMBL" id="OXA63077.1"/>
    </source>
</evidence>
<protein>
    <submittedName>
        <fullName evidence="2">Uncharacterized protein</fullName>
    </submittedName>
</protein>
<comment type="caution">
    <text evidence="2">The sequence shown here is derived from an EMBL/GenBank/DDBJ whole genome shotgun (WGS) entry which is preliminary data.</text>
</comment>
<keyword evidence="1" id="KW-0472">Membrane</keyword>
<gene>
    <name evidence="2" type="ORF">Fcan01_02083</name>
</gene>
<evidence type="ECO:0000256" key="1">
    <source>
        <dbReference type="SAM" id="Phobius"/>
    </source>
</evidence>
<organism evidence="2 3">
    <name type="scientific">Folsomia candida</name>
    <name type="common">Springtail</name>
    <dbReference type="NCBI Taxonomy" id="158441"/>
    <lineage>
        <taxon>Eukaryota</taxon>
        <taxon>Metazoa</taxon>
        <taxon>Ecdysozoa</taxon>
        <taxon>Arthropoda</taxon>
        <taxon>Hexapoda</taxon>
        <taxon>Collembola</taxon>
        <taxon>Entomobryomorpha</taxon>
        <taxon>Isotomoidea</taxon>
        <taxon>Isotomidae</taxon>
        <taxon>Proisotominae</taxon>
        <taxon>Folsomia</taxon>
    </lineage>
</organism>
<keyword evidence="1" id="KW-1133">Transmembrane helix</keyword>
<keyword evidence="1" id="KW-0812">Transmembrane</keyword>
<dbReference type="AlphaFoldDB" id="A0A226F0W5"/>
<proteinExistence type="predicted"/>
<dbReference type="EMBL" id="LNIX01000001">
    <property type="protein sequence ID" value="OXA63077.1"/>
    <property type="molecule type" value="Genomic_DNA"/>
</dbReference>
<sequence length="245" mass="28580">MSHIPLNRQIQTQQQLVEISLLFFSSFRKKLNFSSKMAAALVGGVTFEAYSSLINYWLGPFPRPFMRPGLFKSLKDFLVDVEMKIEEKNAIRAIFQSAVKDRAVHDPLPFAKVKDFPDEVYKLIVEWMKRQEKEGRAGFFRQMFLDLRVTEKEMEAFRNRITQADQKLRPLVKVLKQGGRNLRKGLLTTAQAVQFIGKLPDWSKDKPFFKFALKYMQDHNLSEMDTDLLRTSFEELQTLPDPLLP</sequence>
<name>A0A226F0W5_FOLCA</name>
<accession>A0A226F0W5</accession>
<reference evidence="2 3" key="1">
    <citation type="submission" date="2015-12" db="EMBL/GenBank/DDBJ databases">
        <title>The genome of Folsomia candida.</title>
        <authorList>
            <person name="Faddeeva A."/>
            <person name="Derks M.F."/>
            <person name="Anvar Y."/>
            <person name="Smit S."/>
            <person name="Van Straalen N."/>
            <person name="Roelofs D."/>
        </authorList>
    </citation>
    <scope>NUCLEOTIDE SEQUENCE [LARGE SCALE GENOMIC DNA]</scope>
    <source>
        <strain evidence="2 3">VU population</strain>
        <tissue evidence="2">Whole body</tissue>
    </source>
</reference>